<feature type="region of interest" description="Disordered" evidence="2">
    <location>
        <begin position="1626"/>
        <end position="1737"/>
    </location>
</feature>
<protein>
    <submittedName>
        <fullName evidence="6">SAP domain-containing protein</fullName>
    </submittedName>
</protein>
<dbReference type="InterPro" id="IPR036361">
    <property type="entry name" value="SAP_dom_sf"/>
</dbReference>
<feature type="compositionally biased region" description="Polar residues" evidence="2">
    <location>
        <begin position="285"/>
        <end position="321"/>
    </location>
</feature>
<feature type="region of interest" description="Disordered" evidence="2">
    <location>
        <begin position="693"/>
        <end position="737"/>
    </location>
</feature>
<feature type="compositionally biased region" description="Basic and acidic residues" evidence="2">
    <location>
        <begin position="1262"/>
        <end position="1274"/>
    </location>
</feature>
<dbReference type="SMART" id="SM00513">
    <property type="entry name" value="SAP"/>
    <property type="match status" value="1"/>
</dbReference>
<feature type="compositionally biased region" description="Basic and acidic residues" evidence="2">
    <location>
        <begin position="1376"/>
        <end position="1392"/>
    </location>
</feature>
<evidence type="ECO:0000313" key="6">
    <source>
        <dbReference type="WBParaSite" id="NBR_0000788801-mRNA-1"/>
    </source>
</evidence>
<keyword evidence="5" id="KW-1185">Reference proteome</keyword>
<dbReference type="Pfam" id="PF02037">
    <property type="entry name" value="SAP"/>
    <property type="match status" value="1"/>
</dbReference>
<dbReference type="GO" id="GO:0003713">
    <property type="term" value="F:transcription coactivator activity"/>
    <property type="evidence" value="ECO:0007669"/>
    <property type="project" value="TreeGrafter"/>
</dbReference>
<reference evidence="6" key="1">
    <citation type="submission" date="2016-04" db="UniProtKB">
        <authorList>
            <consortium name="WormBaseParasite"/>
        </authorList>
    </citation>
    <scope>IDENTIFICATION</scope>
</reference>
<dbReference type="WBParaSite" id="NBR_0000788801-mRNA-1">
    <property type="protein sequence ID" value="NBR_0000788801-mRNA-1"/>
    <property type="gene ID" value="NBR_0000788801"/>
</dbReference>
<evidence type="ECO:0000313" key="5">
    <source>
        <dbReference type="Proteomes" id="UP000271162"/>
    </source>
</evidence>
<evidence type="ECO:0000256" key="2">
    <source>
        <dbReference type="SAM" id="MobiDB-lite"/>
    </source>
</evidence>
<dbReference type="PANTHER" id="PTHR22793">
    <property type="entry name" value="MYOCARDIN-RELATED TRANSCRIPTION FACTOR-RELATED"/>
    <property type="match status" value="1"/>
</dbReference>
<dbReference type="PROSITE" id="PS50800">
    <property type="entry name" value="SAP"/>
    <property type="match status" value="1"/>
</dbReference>
<dbReference type="EMBL" id="UYSL01019937">
    <property type="protein sequence ID" value="VDL71478.1"/>
    <property type="molecule type" value="Genomic_DNA"/>
</dbReference>
<dbReference type="InterPro" id="IPR043451">
    <property type="entry name" value="Myocardin-like"/>
</dbReference>
<feature type="region of interest" description="Disordered" evidence="2">
    <location>
        <begin position="181"/>
        <end position="227"/>
    </location>
</feature>
<dbReference type="STRING" id="27835.A0A158QY51"/>
<feature type="compositionally biased region" description="Polar residues" evidence="2">
    <location>
        <begin position="510"/>
        <end position="520"/>
    </location>
</feature>
<feature type="compositionally biased region" description="Polar residues" evidence="2">
    <location>
        <begin position="721"/>
        <end position="732"/>
    </location>
</feature>
<dbReference type="SUPFAM" id="SSF68906">
    <property type="entry name" value="SAP domain"/>
    <property type="match status" value="1"/>
</dbReference>
<organism evidence="6">
    <name type="scientific">Nippostrongylus brasiliensis</name>
    <name type="common">Rat hookworm</name>
    <dbReference type="NCBI Taxonomy" id="27835"/>
    <lineage>
        <taxon>Eukaryota</taxon>
        <taxon>Metazoa</taxon>
        <taxon>Ecdysozoa</taxon>
        <taxon>Nematoda</taxon>
        <taxon>Chromadorea</taxon>
        <taxon>Rhabditida</taxon>
        <taxon>Rhabditina</taxon>
        <taxon>Rhabditomorpha</taxon>
        <taxon>Strongyloidea</taxon>
        <taxon>Heligmosomidae</taxon>
        <taxon>Nippostrongylus</taxon>
    </lineage>
</organism>
<feature type="compositionally biased region" description="Basic and acidic residues" evidence="2">
    <location>
        <begin position="1328"/>
        <end position="1338"/>
    </location>
</feature>
<dbReference type="InterPro" id="IPR003034">
    <property type="entry name" value="SAP_dom"/>
</dbReference>
<reference evidence="4 5" key="2">
    <citation type="submission" date="2018-11" db="EMBL/GenBank/DDBJ databases">
        <authorList>
            <consortium name="Pathogen Informatics"/>
        </authorList>
    </citation>
    <scope>NUCLEOTIDE SEQUENCE [LARGE SCALE GENOMIC DNA]</scope>
</reference>
<feature type="compositionally biased region" description="Low complexity" evidence="2">
    <location>
        <begin position="1626"/>
        <end position="1641"/>
    </location>
</feature>
<dbReference type="GO" id="GO:0005634">
    <property type="term" value="C:nucleus"/>
    <property type="evidence" value="ECO:0007669"/>
    <property type="project" value="TreeGrafter"/>
</dbReference>
<dbReference type="GO" id="GO:0045944">
    <property type="term" value="P:positive regulation of transcription by RNA polymerase II"/>
    <property type="evidence" value="ECO:0007669"/>
    <property type="project" value="TreeGrafter"/>
</dbReference>
<feature type="coiled-coil region" evidence="1">
    <location>
        <begin position="546"/>
        <end position="605"/>
    </location>
</feature>
<dbReference type="Proteomes" id="UP000271162">
    <property type="component" value="Unassembled WGS sequence"/>
</dbReference>
<accession>A0A158QY51</accession>
<dbReference type="Gene3D" id="1.10.720.30">
    <property type="entry name" value="SAP domain"/>
    <property type="match status" value="1"/>
</dbReference>
<feature type="compositionally biased region" description="Basic and acidic residues" evidence="2">
    <location>
        <begin position="1283"/>
        <end position="1292"/>
    </location>
</feature>
<keyword evidence="1" id="KW-0175">Coiled coil</keyword>
<feature type="region of interest" description="Disordered" evidence="2">
    <location>
        <begin position="499"/>
        <end position="521"/>
    </location>
</feature>
<dbReference type="PANTHER" id="PTHR22793:SF12">
    <property type="entry name" value="MYOCARDIN-RELATED TRANSCRIPTION FACTOR, ISOFORM H"/>
    <property type="match status" value="1"/>
</dbReference>
<feature type="region of interest" description="Disordered" evidence="2">
    <location>
        <begin position="275"/>
        <end position="325"/>
    </location>
</feature>
<feature type="region of interest" description="Disordered" evidence="2">
    <location>
        <begin position="1128"/>
        <end position="1401"/>
    </location>
</feature>
<feature type="compositionally biased region" description="Pro residues" evidence="2">
    <location>
        <begin position="1675"/>
        <end position="1689"/>
    </location>
</feature>
<feature type="compositionally biased region" description="Low complexity" evidence="2">
    <location>
        <begin position="195"/>
        <end position="225"/>
    </location>
</feature>
<feature type="compositionally biased region" description="Polar residues" evidence="2">
    <location>
        <begin position="1658"/>
        <end position="1674"/>
    </location>
</feature>
<name>A0A158QY51_NIPBR</name>
<feature type="domain" description="SAP" evidence="3">
    <location>
        <begin position="143"/>
        <end position="177"/>
    </location>
</feature>
<sequence length="1737" mass="189667">MSTHEKSRNAFTSHRAVFYFNPQASTSKRKRARCPVPYLQKSTPYKHCDPLPLRAKTKAPDSKEDDEVTVIGEVCSPSEQTTKNSDQNSYELLLQQQKLFLQWQQNDEGSTQAQDTHVQMFDMQQPSSPTSTTPPNQVIIRRLSDYKVQELKNECKKRQLPVSGAKPQLLERLRPFEKAILGATPPSTPEPPQYSNSSTDTSTPASSAQEVQQQSQQQHQQQPQQLTTQRVLTGTYATNVKGAGGGGGGGGLLTDGTIDDTTNWTVAVHHEMSDGDYYPPIEQSPRATAQPVVQESNRAGPHQSNGQTVTAVQQPGSTSPNAPEGIRIIPIEKGALNPQTTKVIATTAASTLSQPRVVQATQVVQKQNDNTFRFAQMGSGGQFTVAQPTERSPNKGTPLVMKTAGGLILSDLGPSHAILATPKHSITNIIGLNQQSAQMATTGVHQSSAPVLVAFQPTTSAYQAPQPQNTTEINSAQSTIVQNGFAHNAPLNPCLQGSPRTADLAGNSPHMPNSGQSETVAETGDGTVENPITFDDPSAILTPAVLSMHEEMLRAQQKKIELLLEELTKSQANLKHEQQLILTAKKAQQRLREQQRENASNREREQWLKELDVGHINKQHIQHFIQHRKQQASLQRHTLEHNRLTTTEARLQEELHVEQAVQDIVRLIKQDPRTALLIVQLLRRYQLERNQIQAEQQQANSPDDEKTSQADSPASDEQETLEQSYEMPTQSFEPKPNVVEDDQQVRLESVIICDASGMQLHHDQSVMYHQNNGLMEESKQLTVDMEEIFKTVIEDASRAMGNCNTTAQSIDCTVTNNVQQSQQTVVVCGQQWQQPGVMFQNCVQPQQEVHITTNSGMNAVQPTQMMTTNDNSYEEALHEQSPQMGYSQDMEDLMAVLRDDQGYCGNKPGSFQMDLGVGYGSEELAGLIGDDWLDCADRNIGNNGQYAPYISESHGSVGGRSTDPMCMNSHSDDGIEQNMDWLDVVLQNTPIEERPYGNRTMEDDPPKAQFFFAESDEDSLGIADNKTECPSTVVDEARDTTEVAGVSNFAQEEQAELPNFSENSQNAPTSQYEAERDDDIPAQVSGNFECTSSANQEACDVPAVLTDEASSDSVDSAGADVPIEVVEVDEEEPSGEIPDAPFNDDVPHVGKRSRLSVENHLCDVSDDEMEPLPRGGNQPELDALVDCNSFRNGGGRASSIPPESPPPGESFIYGTGHSPHANRRPGPSTSEDTNGMLRRPARQSGRGHEFSRSPPAPPSTPPRDDRRTRLENLKKLNFPIKYKMKERIDDVGRGLSPPHGPSTPPYDAYDSAPRRNVRSFLDEPGSEFLRRSSDKDNSSARNRSPDASSRRKRRHDEGNDRGDDRDRTRGGWSDGFGDRRGGRPVDDQHVDGLDNGLEDLSNNPAELQRRCAAHIALSENQAASVSDDQLLGAVTEALYLLTSAQRLCKKREKLLNEMKAMRQGEVEMMKAIHADLPAHLQSVVRIEGDNVFINESGLGLGGLPPSSTAAQQQFQQFLPAAPAPATVYMNEAPWSMAPGYDLEHAPISPGTPGMAYPYRPSAPGPYICYGPIDTLNSFSPSAAPPVGMSTFIVPTGMPTMVTTKPGVPVIVPPMSSGIFVENMHVPSSEPSTAATTTLTVPSVPPPAKSASPDLDTGAESSMASSFTNMPSSFTHPPPPISSGPAPSAPPSHVRPLSPGATMAGLPDFSKPPPLMRPVNGTKRFSLVRRSSDADDDM</sequence>
<gene>
    <name evidence="4" type="ORF">NBR_LOCUS7889</name>
</gene>
<evidence type="ECO:0000313" key="4">
    <source>
        <dbReference type="EMBL" id="VDL71478.1"/>
    </source>
</evidence>
<feature type="compositionally biased region" description="Basic and acidic residues" evidence="2">
    <location>
        <begin position="1355"/>
        <end position="1369"/>
    </location>
</feature>
<proteinExistence type="predicted"/>
<evidence type="ECO:0000259" key="3">
    <source>
        <dbReference type="PROSITE" id="PS50800"/>
    </source>
</evidence>
<evidence type="ECO:0000256" key="1">
    <source>
        <dbReference type="SAM" id="Coils"/>
    </source>
</evidence>